<proteinExistence type="predicted"/>
<organism evidence="1 2">
    <name type="scientific">Rhabditophanes sp. KR3021</name>
    <dbReference type="NCBI Taxonomy" id="114890"/>
    <lineage>
        <taxon>Eukaryota</taxon>
        <taxon>Metazoa</taxon>
        <taxon>Ecdysozoa</taxon>
        <taxon>Nematoda</taxon>
        <taxon>Chromadorea</taxon>
        <taxon>Rhabditida</taxon>
        <taxon>Tylenchina</taxon>
        <taxon>Panagrolaimomorpha</taxon>
        <taxon>Strongyloidoidea</taxon>
        <taxon>Alloionematidae</taxon>
        <taxon>Rhabditophanes</taxon>
    </lineage>
</organism>
<evidence type="ECO:0000313" key="2">
    <source>
        <dbReference type="WBParaSite" id="RSKR_0000774000.1"/>
    </source>
</evidence>
<name>A0AC35U6G0_9BILA</name>
<evidence type="ECO:0000313" key="1">
    <source>
        <dbReference type="Proteomes" id="UP000095286"/>
    </source>
</evidence>
<reference evidence="2" key="1">
    <citation type="submission" date="2016-11" db="UniProtKB">
        <authorList>
            <consortium name="WormBaseParasite"/>
        </authorList>
    </citation>
    <scope>IDENTIFICATION</scope>
    <source>
        <strain evidence="2">KR3021</strain>
    </source>
</reference>
<sequence length="865" mass="94397">MRIFTLHKLLLTIIVLSFVASSNQSVIYRYPVIFEGKLQTVISRQPRTLNESGKKRVSNNKRYLFGRAEDMDDVDILVNYMDSIKRPSEASLLTPKKSESLAALKNPSSSPSCQPCGCSVLKVFSALSNVTALDTINVDSVDSKIEITENGNRIIAISSQSSLSFPADCKSFNLSLQNQLTQLNVSNLGLSVSSALANLSEIIKSVGSIEETELQANFDKSVLLKVNDGQTNFRAINGTSANLHIITRPPTTTSGPTSADQTLSLRANHSNIDNQKILYIESESNLYEILASIMGADIVISFDKLMVLLYNNYNRLTMYSMAYVFDFDTDLSHFDMRLSKDMFIMNAGGNAAIISYDLKNRTIHLVIQQPNDAIITMNGAKLEGNGSQIGGDFGKQFTITSNGLQIVASDTDKNFFLNSNQSVIKFGCEKSMVTLTSQHHTFKTTSGQPNITITLKPIKMTITIYPREGTKVPEWAIALPSNDSQIELPIGTINTSNWDINNVNIQPENSTMLPPINNNTTFNPLISTTQDIASTTSSGSGNNTIISSTSMPPLESTSPGFGTQTTTTPSSQTTTTNKGIITTTSTTFNDSEFPVAQYNTETSRSSEIIISATVSGIVFENATVPTTISNIQTTTPNVKTTTLNDETTTSNFETTATGNSTTYRLRPLKRSTTPFLTSSSTIQGNVETTTVPISTTNSLETTSLTSSTAETFIETLMTTEVVPIDFPTPAPFNDGTTTIGAFRAIRDAVILPKKKTNSVTTKYSVPNGLYPSQVMKLGNHLLAMIHAREVDLHLTRPTKIDKCADVGDYNDSQSESEDEEDVPNCIAHNAESRSLIDIWQPTFNTVCANSYVTPNKMYHSRNLPS</sequence>
<dbReference type="Proteomes" id="UP000095286">
    <property type="component" value="Unplaced"/>
</dbReference>
<dbReference type="WBParaSite" id="RSKR_0000774000.1">
    <property type="protein sequence ID" value="RSKR_0000774000.1"/>
    <property type="gene ID" value="RSKR_0000774000"/>
</dbReference>
<protein>
    <submittedName>
        <fullName evidence="2">LAM_G_DOMAIN domain-containing protein</fullName>
    </submittedName>
</protein>
<accession>A0AC35U6G0</accession>